<feature type="chain" id="PRO_5026776648" description="Lipoprotein" evidence="1">
    <location>
        <begin position="25"/>
        <end position="291"/>
    </location>
</feature>
<dbReference type="RefSeq" id="WP_174969007.1">
    <property type="nucleotide sequence ID" value="NZ_CABVPU010000008.1"/>
</dbReference>
<evidence type="ECO:0000256" key="1">
    <source>
        <dbReference type="SAM" id="SignalP"/>
    </source>
</evidence>
<accession>A0A6P2KSN7</accession>
<proteinExistence type="predicted"/>
<protein>
    <recommendedName>
        <fullName evidence="4">Lipoprotein</fullName>
    </recommendedName>
</protein>
<dbReference type="InterPro" id="IPR011990">
    <property type="entry name" value="TPR-like_helical_dom_sf"/>
</dbReference>
<evidence type="ECO:0008006" key="4">
    <source>
        <dbReference type="Google" id="ProtNLM"/>
    </source>
</evidence>
<sequence length="291" mass="32840">MKQKNLFSTLFVCALTMCAHSSWALSSENKIVGDFEGIGKSGIFTSEAAHNGLNIQYYSPSLRRSLSYRVESFDECSMMGIYIIPHTNLLAVDGSCSSQGGQIYRYIYKWSASEKNWCLIRQVNGEKSDITSGVVVPVEDVLRVNGCATIGKNDSLTYKSKDQVRSEIRSELDDFKRAAQQQSSLEKYIAEMPDFRVAELGSYIDAGNVEDINNLAFYLGKYKRSGDAVEVLQLLVKKFPNRTVARLNLADAYWDIDAKELAAPEYREYRRQMNEKGISAKIPPRVLDRMK</sequence>
<evidence type="ECO:0000313" key="2">
    <source>
        <dbReference type="EMBL" id="VWB61148.1"/>
    </source>
</evidence>
<reference evidence="2 3" key="1">
    <citation type="submission" date="2019-09" db="EMBL/GenBank/DDBJ databases">
        <authorList>
            <person name="Depoorter E."/>
        </authorList>
    </citation>
    <scope>NUCLEOTIDE SEQUENCE [LARGE SCALE GENOMIC DNA]</scope>
    <source>
        <strain evidence="2">R-15945</strain>
    </source>
</reference>
<name>A0A6P2KSN7_BURL3</name>
<dbReference type="Proteomes" id="UP000494174">
    <property type="component" value="Unassembled WGS sequence"/>
</dbReference>
<dbReference type="SUPFAM" id="SSF48452">
    <property type="entry name" value="TPR-like"/>
    <property type="match status" value="1"/>
</dbReference>
<keyword evidence="1" id="KW-0732">Signal</keyword>
<dbReference type="AlphaFoldDB" id="A0A6P2KSN7"/>
<gene>
    <name evidence="2" type="ORF">BLA15945_02877</name>
</gene>
<feature type="signal peptide" evidence="1">
    <location>
        <begin position="1"/>
        <end position="24"/>
    </location>
</feature>
<dbReference type="EMBL" id="CABVPU010000008">
    <property type="protein sequence ID" value="VWB61148.1"/>
    <property type="molecule type" value="Genomic_DNA"/>
</dbReference>
<evidence type="ECO:0000313" key="3">
    <source>
        <dbReference type="Proteomes" id="UP000494174"/>
    </source>
</evidence>
<organism evidence="2 3">
    <name type="scientific">Burkholderia lata (strain ATCC 17760 / DSM 23089 / LMG 22485 / NCIMB 9086 / R18194 / 383)</name>
    <dbReference type="NCBI Taxonomy" id="482957"/>
    <lineage>
        <taxon>Bacteria</taxon>
        <taxon>Pseudomonadati</taxon>
        <taxon>Pseudomonadota</taxon>
        <taxon>Betaproteobacteria</taxon>
        <taxon>Burkholderiales</taxon>
        <taxon>Burkholderiaceae</taxon>
        <taxon>Burkholderia</taxon>
        <taxon>Burkholderia cepacia complex</taxon>
    </lineage>
</organism>